<evidence type="ECO:0000256" key="1">
    <source>
        <dbReference type="ARBA" id="ARBA00001933"/>
    </source>
</evidence>
<dbReference type="CDD" id="cd00609">
    <property type="entry name" value="AAT_like"/>
    <property type="match status" value="1"/>
</dbReference>
<dbReference type="InterPro" id="IPR005860">
    <property type="entry name" value="CobD"/>
</dbReference>
<dbReference type="InterPro" id="IPR004839">
    <property type="entry name" value="Aminotransferase_I/II_large"/>
</dbReference>
<evidence type="ECO:0000256" key="7">
    <source>
        <dbReference type="ARBA" id="ARBA00023239"/>
    </source>
</evidence>
<evidence type="ECO:0000313" key="11">
    <source>
        <dbReference type="EMBL" id="MFC0471930.1"/>
    </source>
</evidence>
<evidence type="ECO:0000256" key="8">
    <source>
        <dbReference type="ARBA" id="ARBA00029996"/>
    </source>
</evidence>
<proteinExistence type="predicted"/>
<reference evidence="11 12" key="1">
    <citation type="submission" date="2024-09" db="EMBL/GenBank/DDBJ databases">
        <authorList>
            <person name="Sun Q."/>
            <person name="Mori K."/>
        </authorList>
    </citation>
    <scope>NUCLEOTIDE SEQUENCE [LARGE SCALE GENOMIC DNA]</scope>
    <source>
        <strain evidence="11 12">NCAIM B.02610</strain>
    </source>
</reference>
<dbReference type="InterPro" id="IPR015422">
    <property type="entry name" value="PyrdxlP-dep_Trfase_small"/>
</dbReference>
<keyword evidence="7 11" id="KW-0456">Lyase</keyword>
<comment type="pathway">
    <text evidence="3">Cofactor biosynthesis; adenosylcobalamin biosynthesis.</text>
</comment>
<dbReference type="EC" id="4.1.1.81" evidence="4"/>
<evidence type="ECO:0000256" key="6">
    <source>
        <dbReference type="ARBA" id="ARBA00022898"/>
    </source>
</evidence>
<dbReference type="GO" id="GO:0048472">
    <property type="term" value="F:threonine-phosphate decarboxylase activity"/>
    <property type="evidence" value="ECO:0007669"/>
    <property type="project" value="UniProtKB-EC"/>
</dbReference>
<evidence type="ECO:0000313" key="12">
    <source>
        <dbReference type="Proteomes" id="UP001589838"/>
    </source>
</evidence>
<dbReference type="RefSeq" id="WP_335964146.1">
    <property type="nucleotide sequence ID" value="NZ_JAXBLX010000087.1"/>
</dbReference>
<dbReference type="SUPFAM" id="SSF53383">
    <property type="entry name" value="PLP-dependent transferases"/>
    <property type="match status" value="1"/>
</dbReference>
<dbReference type="PANTHER" id="PTHR42885">
    <property type="entry name" value="HISTIDINOL-PHOSPHATE AMINOTRANSFERASE-RELATED"/>
    <property type="match status" value="1"/>
</dbReference>
<comment type="function">
    <text evidence="2">Decarboxylates L-threonine-O-3-phosphate to yield (R)-1-amino-2-propanol O-2-phosphate, the precursor for the linkage between the nucleotide loop and the corrin ring in cobalamin.</text>
</comment>
<keyword evidence="12" id="KW-1185">Reference proteome</keyword>
<dbReference type="Gene3D" id="3.90.1150.10">
    <property type="entry name" value="Aspartate Aminotransferase, domain 1"/>
    <property type="match status" value="1"/>
</dbReference>
<dbReference type="PANTHER" id="PTHR42885:SF1">
    <property type="entry name" value="THREONINE-PHOSPHATE DECARBOXYLASE"/>
    <property type="match status" value="1"/>
</dbReference>
<dbReference type="Pfam" id="PF00155">
    <property type="entry name" value="Aminotran_1_2"/>
    <property type="match status" value="1"/>
</dbReference>
<comment type="caution">
    <text evidence="11">The sequence shown here is derived from an EMBL/GenBank/DDBJ whole genome shotgun (WGS) entry which is preliminary data.</text>
</comment>
<comment type="cofactor">
    <cofactor evidence="1">
        <name>pyridoxal 5'-phosphate</name>
        <dbReference type="ChEBI" id="CHEBI:597326"/>
    </cofactor>
</comment>
<comment type="catalytic activity">
    <reaction evidence="9">
        <text>O-phospho-L-threonine + H(+) = (R)-1-aminopropan-2-yl phosphate + CO2</text>
        <dbReference type="Rhea" id="RHEA:11492"/>
        <dbReference type="ChEBI" id="CHEBI:15378"/>
        <dbReference type="ChEBI" id="CHEBI:16526"/>
        <dbReference type="ChEBI" id="CHEBI:58563"/>
        <dbReference type="ChEBI" id="CHEBI:58675"/>
        <dbReference type="EC" id="4.1.1.81"/>
    </reaction>
</comment>
<evidence type="ECO:0000256" key="9">
    <source>
        <dbReference type="ARBA" id="ARBA00048531"/>
    </source>
</evidence>
<name>A0ABV6KF38_9BACI</name>
<dbReference type="NCBIfam" id="TIGR01140">
    <property type="entry name" value="L_thr_O3P_dcar"/>
    <property type="match status" value="1"/>
</dbReference>
<feature type="domain" description="Aminotransferase class I/classII large" evidence="10">
    <location>
        <begin position="25"/>
        <end position="353"/>
    </location>
</feature>
<dbReference type="Gene3D" id="3.40.640.10">
    <property type="entry name" value="Type I PLP-dependent aspartate aminotransferase-like (Major domain)"/>
    <property type="match status" value="1"/>
</dbReference>
<keyword evidence="5" id="KW-0169">Cobalamin biosynthesis</keyword>
<evidence type="ECO:0000259" key="10">
    <source>
        <dbReference type="Pfam" id="PF00155"/>
    </source>
</evidence>
<dbReference type="Proteomes" id="UP001589838">
    <property type="component" value="Unassembled WGS sequence"/>
</dbReference>
<evidence type="ECO:0000256" key="5">
    <source>
        <dbReference type="ARBA" id="ARBA00022573"/>
    </source>
</evidence>
<organism evidence="11 12">
    <name type="scientific">Halalkalibacter kiskunsagensis</name>
    <dbReference type="NCBI Taxonomy" id="1548599"/>
    <lineage>
        <taxon>Bacteria</taxon>
        <taxon>Bacillati</taxon>
        <taxon>Bacillota</taxon>
        <taxon>Bacilli</taxon>
        <taxon>Bacillales</taxon>
        <taxon>Bacillaceae</taxon>
        <taxon>Halalkalibacter</taxon>
    </lineage>
</organism>
<keyword evidence="6" id="KW-0663">Pyridoxal phosphate</keyword>
<evidence type="ECO:0000256" key="4">
    <source>
        <dbReference type="ARBA" id="ARBA00012285"/>
    </source>
</evidence>
<protein>
    <recommendedName>
        <fullName evidence="4">threonine-phosphate decarboxylase</fullName>
        <ecNumber evidence="4">4.1.1.81</ecNumber>
    </recommendedName>
    <alternativeName>
        <fullName evidence="8">L-threonine-O-3-phosphate decarboxylase</fullName>
    </alternativeName>
</protein>
<dbReference type="InterPro" id="IPR015421">
    <property type="entry name" value="PyrdxlP-dep_Trfase_major"/>
</dbReference>
<sequence length="361" mass="41660">MKWPNHGGQPETIKQLFKMEKGMEILDFSANLNPLGPPSWLKEALRDSYDTITRYPEPAYSSSSVSLANHEGIEENRLLLTNGGAEAIFLVAKYFENKKALIVHPTFLEYERACHHYHIDVEDVFFESENEFQLPLKYIFEKLNKTDVIFLCRPNNPTGTVVKEEELQLLLEEGKKTGTSIVVDEAFVEFLPSSIPSLSKWLSTYSNLILLRSLTKMYTIPGLRIGYIMAHPNIITVLKDEQIPWSINSMADAIVPKLLEDTTFVDDTKTWLIDQSQYVSKTLTALDFYVSPSEVNFYILQDKVHLQRTNELFQFLLRHGIVTRHTHNFKGLNGEFIRIAIRSKEENEQLLSVLRKWRNES</sequence>
<evidence type="ECO:0000256" key="3">
    <source>
        <dbReference type="ARBA" id="ARBA00004953"/>
    </source>
</evidence>
<accession>A0ABV6KF38</accession>
<dbReference type="InterPro" id="IPR015424">
    <property type="entry name" value="PyrdxlP-dep_Trfase"/>
</dbReference>
<dbReference type="EMBL" id="JBHLUX010000038">
    <property type="protein sequence ID" value="MFC0471930.1"/>
    <property type="molecule type" value="Genomic_DNA"/>
</dbReference>
<gene>
    <name evidence="11" type="primary">cobD</name>
    <name evidence="11" type="ORF">ACFFHM_15870</name>
</gene>
<evidence type="ECO:0000256" key="2">
    <source>
        <dbReference type="ARBA" id="ARBA00003444"/>
    </source>
</evidence>